<dbReference type="PROSITE" id="PS50801">
    <property type="entry name" value="STAS"/>
    <property type="match status" value="1"/>
</dbReference>
<gene>
    <name evidence="2" type="ORF">H4F98_11840</name>
</gene>
<proteinExistence type="predicted"/>
<dbReference type="CDD" id="cd07043">
    <property type="entry name" value="STAS_anti-anti-sigma_factors"/>
    <property type="match status" value="1"/>
</dbReference>
<dbReference type="PANTHER" id="PTHR33495:SF2">
    <property type="entry name" value="ANTI-SIGMA FACTOR ANTAGONIST TM_1081-RELATED"/>
    <property type="match status" value="1"/>
</dbReference>
<dbReference type="Gene3D" id="3.30.750.24">
    <property type="entry name" value="STAS domain"/>
    <property type="match status" value="1"/>
</dbReference>
<reference evidence="2 3" key="1">
    <citation type="submission" date="2020-08" db="EMBL/GenBank/DDBJ databases">
        <authorList>
            <person name="Xu S."/>
            <person name="Li A."/>
        </authorList>
    </citation>
    <scope>NUCLEOTIDE SEQUENCE [LARGE SCALE GENOMIC DNA]</scope>
    <source>
        <strain evidence="2 3">119BY6-57</strain>
    </source>
</reference>
<sequence>MPLDIDVYPAVNGNQYLKVSGRLDSHTYEALAERLAPLLAEQPRALVLDLAHLDYISSAGIRCILQARQALAPSHGHVLVLHPQAQIRKVLDLARAVPLDAIFNTTEALDAYLDQVQRQVLDGEIWGESEPARED</sequence>
<dbReference type="RefSeq" id="WP_182687918.1">
    <property type="nucleotide sequence ID" value="NZ_JACHTF010000012.1"/>
</dbReference>
<evidence type="ECO:0000313" key="2">
    <source>
        <dbReference type="EMBL" id="MBB1061260.1"/>
    </source>
</evidence>
<name>A0A7W3Y6Q0_9GAMM</name>
<dbReference type="AlphaFoldDB" id="A0A7W3Y6Q0"/>
<dbReference type="Proteomes" id="UP000523196">
    <property type="component" value="Unassembled WGS sequence"/>
</dbReference>
<dbReference type="EMBL" id="JACHTF010000012">
    <property type="protein sequence ID" value="MBB1061260.1"/>
    <property type="molecule type" value="Genomic_DNA"/>
</dbReference>
<comment type="caution">
    <text evidence="2">The sequence shown here is derived from an EMBL/GenBank/DDBJ whole genome shotgun (WGS) entry which is preliminary data.</text>
</comment>
<dbReference type="InterPro" id="IPR002645">
    <property type="entry name" value="STAS_dom"/>
</dbReference>
<feature type="domain" description="STAS" evidence="1">
    <location>
        <begin position="17"/>
        <end position="116"/>
    </location>
</feature>
<evidence type="ECO:0000313" key="3">
    <source>
        <dbReference type="Proteomes" id="UP000523196"/>
    </source>
</evidence>
<dbReference type="SUPFAM" id="SSF52091">
    <property type="entry name" value="SpoIIaa-like"/>
    <property type="match status" value="1"/>
</dbReference>
<protein>
    <submittedName>
        <fullName evidence="2">STAS domain-containing protein</fullName>
    </submittedName>
</protein>
<dbReference type="InterPro" id="IPR036513">
    <property type="entry name" value="STAS_dom_sf"/>
</dbReference>
<accession>A0A7W3Y6Q0</accession>
<dbReference type="GO" id="GO:0043856">
    <property type="term" value="F:anti-sigma factor antagonist activity"/>
    <property type="evidence" value="ECO:0007669"/>
    <property type="project" value="TreeGrafter"/>
</dbReference>
<dbReference type="Pfam" id="PF01740">
    <property type="entry name" value="STAS"/>
    <property type="match status" value="1"/>
</dbReference>
<dbReference type="PANTHER" id="PTHR33495">
    <property type="entry name" value="ANTI-SIGMA FACTOR ANTAGONIST TM_1081-RELATED-RELATED"/>
    <property type="match status" value="1"/>
</dbReference>
<evidence type="ECO:0000259" key="1">
    <source>
        <dbReference type="PROSITE" id="PS50801"/>
    </source>
</evidence>
<keyword evidence="3" id="KW-1185">Reference proteome</keyword>
<organism evidence="2 3">
    <name type="scientific">Marilutibacter spongiae</name>
    <dbReference type="NCBI Taxonomy" id="2025720"/>
    <lineage>
        <taxon>Bacteria</taxon>
        <taxon>Pseudomonadati</taxon>
        <taxon>Pseudomonadota</taxon>
        <taxon>Gammaproteobacteria</taxon>
        <taxon>Lysobacterales</taxon>
        <taxon>Lysobacteraceae</taxon>
        <taxon>Marilutibacter</taxon>
    </lineage>
</organism>